<proteinExistence type="predicted"/>
<dbReference type="GO" id="GO:0009535">
    <property type="term" value="C:chloroplast thylakoid membrane"/>
    <property type="evidence" value="ECO:0007669"/>
    <property type="project" value="TreeGrafter"/>
</dbReference>
<dbReference type="InterPro" id="IPR000504">
    <property type="entry name" value="RRM_dom"/>
</dbReference>
<feature type="domain" description="RRM" evidence="4">
    <location>
        <begin position="188"/>
        <end position="266"/>
    </location>
</feature>
<accession>A0A2N9G0W6</accession>
<organism evidence="5">
    <name type="scientific">Fagus sylvatica</name>
    <name type="common">Beechnut</name>
    <dbReference type="NCBI Taxonomy" id="28930"/>
    <lineage>
        <taxon>Eukaryota</taxon>
        <taxon>Viridiplantae</taxon>
        <taxon>Streptophyta</taxon>
        <taxon>Embryophyta</taxon>
        <taxon>Tracheophyta</taxon>
        <taxon>Spermatophyta</taxon>
        <taxon>Magnoliopsida</taxon>
        <taxon>eudicotyledons</taxon>
        <taxon>Gunneridae</taxon>
        <taxon>Pentapetalae</taxon>
        <taxon>rosids</taxon>
        <taxon>fabids</taxon>
        <taxon>Fagales</taxon>
        <taxon>Fagaceae</taxon>
        <taxon>Fagus</taxon>
    </lineage>
</organism>
<dbReference type="PANTHER" id="PTHR48025:SF6">
    <property type="entry name" value="RRM DOMAIN-CONTAINING PROTEIN"/>
    <property type="match status" value="1"/>
</dbReference>
<dbReference type="EMBL" id="OIVN01001668">
    <property type="protein sequence ID" value="SPC96406.1"/>
    <property type="molecule type" value="Genomic_DNA"/>
</dbReference>
<name>A0A2N9G0W6_FAGSY</name>
<feature type="compositionally biased region" description="Low complexity" evidence="3">
    <location>
        <begin position="281"/>
        <end position="294"/>
    </location>
</feature>
<evidence type="ECO:0000259" key="4">
    <source>
        <dbReference type="PROSITE" id="PS50102"/>
    </source>
</evidence>
<dbReference type="InterPro" id="IPR050502">
    <property type="entry name" value="Euk_RNA-bind_prot"/>
</dbReference>
<feature type="compositionally biased region" description="Acidic residues" evidence="3">
    <location>
        <begin position="271"/>
        <end position="280"/>
    </location>
</feature>
<dbReference type="SMART" id="SM00360">
    <property type="entry name" value="RRM"/>
    <property type="match status" value="2"/>
</dbReference>
<protein>
    <recommendedName>
        <fullName evidence="4">RRM domain-containing protein</fullName>
    </recommendedName>
</protein>
<reference evidence="5" key="1">
    <citation type="submission" date="2018-02" db="EMBL/GenBank/DDBJ databases">
        <authorList>
            <person name="Cohen D.B."/>
            <person name="Kent A.D."/>
        </authorList>
    </citation>
    <scope>NUCLEOTIDE SEQUENCE</scope>
</reference>
<dbReference type="CDD" id="cd00590">
    <property type="entry name" value="RRM_SF"/>
    <property type="match status" value="1"/>
</dbReference>
<dbReference type="Gene3D" id="3.30.70.330">
    <property type="match status" value="2"/>
</dbReference>
<dbReference type="InterPro" id="IPR035979">
    <property type="entry name" value="RBD_domain_sf"/>
</dbReference>
<evidence type="ECO:0000313" key="5">
    <source>
        <dbReference type="EMBL" id="SPC96406.1"/>
    </source>
</evidence>
<dbReference type="GO" id="GO:0003729">
    <property type="term" value="F:mRNA binding"/>
    <property type="evidence" value="ECO:0007669"/>
    <property type="project" value="TreeGrafter"/>
</dbReference>
<gene>
    <name evidence="5" type="ORF">FSB_LOCUS24288</name>
</gene>
<dbReference type="GO" id="GO:1901259">
    <property type="term" value="P:chloroplast rRNA processing"/>
    <property type="evidence" value="ECO:0007669"/>
    <property type="project" value="TreeGrafter"/>
</dbReference>
<dbReference type="SUPFAM" id="SSF54928">
    <property type="entry name" value="RNA-binding domain, RBD"/>
    <property type="match status" value="2"/>
</dbReference>
<evidence type="ECO:0000256" key="1">
    <source>
        <dbReference type="ARBA" id="ARBA00022884"/>
    </source>
</evidence>
<dbReference type="Pfam" id="PF00076">
    <property type="entry name" value="RRM_1"/>
    <property type="match status" value="2"/>
</dbReference>
<evidence type="ECO:0000256" key="3">
    <source>
        <dbReference type="SAM" id="MobiDB-lite"/>
    </source>
</evidence>
<evidence type="ECO:0000256" key="2">
    <source>
        <dbReference type="PROSITE-ProRule" id="PRU00176"/>
    </source>
</evidence>
<keyword evidence="1 2" id="KW-0694">RNA-binding</keyword>
<sequence>MAAIEAILSIFSLYPSSSPTFLLSPKPLPSIKLHSFSSLPTLSLNFSVSPVPLFLNNPTRNLSFQLCSAAVQEQEVVVEEEAEQAQDANQKRKLYVVNLPWSFSVVDLRNLFSECGTVKDVDVIKQKNGKHRGFAFVTMESAEEAQAVIDKFDSHDISGRIIRIEFAKRFKKPSPPRPEGTRAGETRHKLYVSNLAWQVRSTHLRAIFSENFKPVSARVVFDAPLGRSAGYGFVSFATNEEAEAAISALDGKELMGRSLRLKFSQKNVDEAGVEQEEDLSEGPQQEPSEGSQQEAPEGQQKEL</sequence>
<dbReference type="PROSITE" id="PS50102">
    <property type="entry name" value="RRM"/>
    <property type="match status" value="2"/>
</dbReference>
<dbReference type="InterPro" id="IPR012677">
    <property type="entry name" value="Nucleotide-bd_a/b_plait_sf"/>
</dbReference>
<dbReference type="PANTHER" id="PTHR48025">
    <property type="entry name" value="OS02G0815200 PROTEIN"/>
    <property type="match status" value="1"/>
</dbReference>
<feature type="region of interest" description="Disordered" evidence="3">
    <location>
        <begin position="268"/>
        <end position="303"/>
    </location>
</feature>
<feature type="domain" description="RRM" evidence="4">
    <location>
        <begin position="92"/>
        <end position="169"/>
    </location>
</feature>
<dbReference type="AlphaFoldDB" id="A0A2N9G0W6"/>